<name>A0A9P0YW28_CUSEU</name>
<evidence type="ECO:0000313" key="1">
    <source>
        <dbReference type="EMBL" id="CAH9077473.1"/>
    </source>
</evidence>
<dbReference type="Proteomes" id="UP001152484">
    <property type="component" value="Unassembled WGS sequence"/>
</dbReference>
<comment type="caution">
    <text evidence="1">The sequence shown here is derived from an EMBL/GenBank/DDBJ whole genome shotgun (WGS) entry which is preliminary data.</text>
</comment>
<dbReference type="PANTHER" id="PTHR34196:SF2">
    <property type="entry name" value="OS02G0697700 PROTEIN"/>
    <property type="match status" value="1"/>
</dbReference>
<dbReference type="EMBL" id="CAMAPE010000010">
    <property type="protein sequence ID" value="CAH9077473.1"/>
    <property type="molecule type" value="Genomic_DNA"/>
</dbReference>
<dbReference type="PANTHER" id="PTHR34196">
    <property type="entry name" value="OS02G0697700 PROTEIN"/>
    <property type="match status" value="1"/>
</dbReference>
<dbReference type="OrthoDB" id="1909326at2759"/>
<reference evidence="1" key="1">
    <citation type="submission" date="2022-07" db="EMBL/GenBank/DDBJ databases">
        <authorList>
            <person name="Macas J."/>
            <person name="Novak P."/>
            <person name="Neumann P."/>
        </authorList>
    </citation>
    <scope>NUCLEOTIDE SEQUENCE</scope>
</reference>
<accession>A0A9P0YW28</accession>
<sequence>MVGVFSRFSSSNKAAHRRSRSAIIDERTELPPRSYEAAECGGSAVVAGVDMVAAATTHDVERAAVEFKPIEHPDEPLINEAPVQCPFPELPVILYEGKIRREHIQGGGRIDFPVTKEEDGMILEPQISATKSKPQANRRQILPSLSAPQHIILSLLDESVD</sequence>
<proteinExistence type="predicted"/>
<evidence type="ECO:0000313" key="2">
    <source>
        <dbReference type="Proteomes" id="UP001152484"/>
    </source>
</evidence>
<dbReference type="AlphaFoldDB" id="A0A9P0YW28"/>
<gene>
    <name evidence="1" type="ORF">CEURO_LOCUS6330</name>
</gene>
<protein>
    <submittedName>
        <fullName evidence="1">Uncharacterized protein</fullName>
    </submittedName>
</protein>
<organism evidence="1 2">
    <name type="scientific">Cuscuta europaea</name>
    <name type="common">European dodder</name>
    <dbReference type="NCBI Taxonomy" id="41803"/>
    <lineage>
        <taxon>Eukaryota</taxon>
        <taxon>Viridiplantae</taxon>
        <taxon>Streptophyta</taxon>
        <taxon>Embryophyta</taxon>
        <taxon>Tracheophyta</taxon>
        <taxon>Spermatophyta</taxon>
        <taxon>Magnoliopsida</taxon>
        <taxon>eudicotyledons</taxon>
        <taxon>Gunneridae</taxon>
        <taxon>Pentapetalae</taxon>
        <taxon>asterids</taxon>
        <taxon>lamiids</taxon>
        <taxon>Solanales</taxon>
        <taxon>Convolvulaceae</taxon>
        <taxon>Cuscuteae</taxon>
        <taxon>Cuscuta</taxon>
        <taxon>Cuscuta subgen. Cuscuta</taxon>
    </lineage>
</organism>
<keyword evidence="2" id="KW-1185">Reference proteome</keyword>